<dbReference type="PANTHER" id="PTHR30055">
    <property type="entry name" value="HTH-TYPE TRANSCRIPTIONAL REGULATOR RUTR"/>
    <property type="match status" value="1"/>
</dbReference>
<organism evidence="7 8">
    <name type="scientific">Duganella margarita</name>
    <dbReference type="NCBI Taxonomy" id="2692170"/>
    <lineage>
        <taxon>Bacteria</taxon>
        <taxon>Pseudomonadati</taxon>
        <taxon>Pseudomonadota</taxon>
        <taxon>Betaproteobacteria</taxon>
        <taxon>Burkholderiales</taxon>
        <taxon>Oxalobacteraceae</taxon>
        <taxon>Telluria group</taxon>
        <taxon>Duganella</taxon>
    </lineage>
</organism>
<gene>
    <name evidence="7" type="ORF">GTP56_19715</name>
</gene>
<dbReference type="InterPro" id="IPR023772">
    <property type="entry name" value="DNA-bd_HTH_TetR-type_CS"/>
</dbReference>
<dbReference type="Pfam" id="PF00440">
    <property type="entry name" value="TetR_N"/>
    <property type="match status" value="1"/>
</dbReference>
<evidence type="ECO:0000313" key="8">
    <source>
        <dbReference type="Proteomes" id="UP000469734"/>
    </source>
</evidence>
<dbReference type="PANTHER" id="PTHR30055:SF234">
    <property type="entry name" value="HTH-TYPE TRANSCRIPTIONAL REGULATOR BETI"/>
    <property type="match status" value="1"/>
</dbReference>
<dbReference type="GO" id="GO:0003700">
    <property type="term" value="F:DNA-binding transcription factor activity"/>
    <property type="evidence" value="ECO:0007669"/>
    <property type="project" value="TreeGrafter"/>
</dbReference>
<proteinExistence type="predicted"/>
<keyword evidence="1" id="KW-0678">Repressor</keyword>
<comment type="caution">
    <text evidence="7">The sequence shown here is derived from an EMBL/GenBank/DDBJ whole genome shotgun (WGS) entry which is preliminary data.</text>
</comment>
<feature type="DNA-binding region" description="H-T-H motif" evidence="5">
    <location>
        <begin position="42"/>
        <end position="61"/>
    </location>
</feature>
<accession>A0A7X4H4E8</accession>
<name>A0A7X4H4E8_9BURK</name>
<evidence type="ECO:0000256" key="1">
    <source>
        <dbReference type="ARBA" id="ARBA00022491"/>
    </source>
</evidence>
<reference evidence="7 8" key="1">
    <citation type="submission" date="2019-12" db="EMBL/GenBank/DDBJ databases">
        <title>Novel species isolated from a subtropical stream in China.</title>
        <authorList>
            <person name="Lu H."/>
        </authorList>
    </citation>
    <scope>NUCLEOTIDE SEQUENCE [LARGE SCALE GENOMIC DNA]</scope>
    <source>
        <strain evidence="7 8">FT134W</strain>
    </source>
</reference>
<evidence type="ECO:0000256" key="3">
    <source>
        <dbReference type="ARBA" id="ARBA00023125"/>
    </source>
</evidence>
<dbReference type="SUPFAM" id="SSF46689">
    <property type="entry name" value="Homeodomain-like"/>
    <property type="match status" value="1"/>
</dbReference>
<dbReference type="InterPro" id="IPR050109">
    <property type="entry name" value="HTH-type_TetR-like_transc_reg"/>
</dbReference>
<evidence type="ECO:0000256" key="2">
    <source>
        <dbReference type="ARBA" id="ARBA00023015"/>
    </source>
</evidence>
<evidence type="ECO:0000259" key="6">
    <source>
        <dbReference type="PROSITE" id="PS50977"/>
    </source>
</evidence>
<dbReference type="PROSITE" id="PS50977">
    <property type="entry name" value="HTH_TETR_2"/>
    <property type="match status" value="1"/>
</dbReference>
<keyword evidence="4" id="KW-0804">Transcription</keyword>
<dbReference type="Gene3D" id="1.10.357.10">
    <property type="entry name" value="Tetracycline Repressor, domain 2"/>
    <property type="match status" value="1"/>
</dbReference>
<dbReference type="GO" id="GO:0000976">
    <property type="term" value="F:transcription cis-regulatory region binding"/>
    <property type="evidence" value="ECO:0007669"/>
    <property type="project" value="TreeGrafter"/>
</dbReference>
<dbReference type="PROSITE" id="PS01081">
    <property type="entry name" value="HTH_TETR_1"/>
    <property type="match status" value="1"/>
</dbReference>
<evidence type="ECO:0000256" key="5">
    <source>
        <dbReference type="PROSITE-ProRule" id="PRU00335"/>
    </source>
</evidence>
<keyword evidence="2" id="KW-0805">Transcription regulation</keyword>
<dbReference type="Proteomes" id="UP000469734">
    <property type="component" value="Unassembled WGS sequence"/>
</dbReference>
<feature type="domain" description="HTH tetR-type" evidence="6">
    <location>
        <begin position="19"/>
        <end position="79"/>
    </location>
</feature>
<dbReference type="AlphaFoldDB" id="A0A7X4H4E8"/>
<evidence type="ECO:0000313" key="7">
    <source>
        <dbReference type="EMBL" id="MYM74404.1"/>
    </source>
</evidence>
<protein>
    <submittedName>
        <fullName evidence="7">TetR family transcriptional regulator</fullName>
    </submittedName>
</protein>
<keyword evidence="3 5" id="KW-0238">DNA-binding</keyword>
<dbReference type="InterPro" id="IPR041669">
    <property type="entry name" value="TetR_C_15"/>
</dbReference>
<dbReference type="EMBL" id="WWCR01000023">
    <property type="protein sequence ID" value="MYM74404.1"/>
    <property type="molecule type" value="Genomic_DNA"/>
</dbReference>
<sequence>MRMSSDTQKRRKPQQLRGEQRMAAMLDAAAAVFAESGFDAATMTAIAERSGSSIGALYQYFPNKLTLARALREQYGEDMAQRWSGLTTDAAHLSVHALADRVFDLMIGFFDEHPAYFALLNATLGYQRSADARQRLRAQFGAVLRQKNPEMEEEEALRTANVALQIVKGLNPLYAQASAAERRKLVAEFKLALQAYLKIRLHKSSAG</sequence>
<dbReference type="PRINTS" id="PR00455">
    <property type="entry name" value="HTHTETR"/>
</dbReference>
<dbReference type="Pfam" id="PF17918">
    <property type="entry name" value="TetR_C_15"/>
    <property type="match status" value="1"/>
</dbReference>
<dbReference type="InterPro" id="IPR009057">
    <property type="entry name" value="Homeodomain-like_sf"/>
</dbReference>
<evidence type="ECO:0000256" key="4">
    <source>
        <dbReference type="ARBA" id="ARBA00023163"/>
    </source>
</evidence>
<dbReference type="InterPro" id="IPR001647">
    <property type="entry name" value="HTH_TetR"/>
</dbReference>